<organism evidence="2 3">
    <name type="scientific">Tepidicella xavieri</name>
    <dbReference type="NCBI Taxonomy" id="360241"/>
    <lineage>
        <taxon>Bacteria</taxon>
        <taxon>Pseudomonadati</taxon>
        <taxon>Pseudomonadota</taxon>
        <taxon>Betaproteobacteria</taxon>
        <taxon>Burkholderiales</taxon>
        <taxon>Tepidicella</taxon>
    </lineage>
</organism>
<dbReference type="InterPro" id="IPR019284">
    <property type="entry name" value="RP532"/>
</dbReference>
<feature type="transmembrane region" description="Helical" evidence="1">
    <location>
        <begin position="112"/>
        <end position="131"/>
    </location>
</feature>
<accession>A0A4R6U5F2</accession>
<evidence type="ECO:0000313" key="2">
    <source>
        <dbReference type="EMBL" id="TDQ40976.1"/>
    </source>
</evidence>
<dbReference type="Pfam" id="PF10097">
    <property type="entry name" value="DUF2335"/>
    <property type="match status" value="1"/>
</dbReference>
<dbReference type="Proteomes" id="UP000295510">
    <property type="component" value="Unassembled WGS sequence"/>
</dbReference>
<keyword evidence="3" id="KW-1185">Reference proteome</keyword>
<proteinExistence type="predicted"/>
<keyword evidence="1" id="KW-0812">Transmembrane</keyword>
<keyword evidence="1" id="KW-1133">Transmembrane helix</keyword>
<sequence>MSQSRNSKLKKPTEPADSRVVAASQQWLGPVPPPAALEGFERIVPGAAARILQMAEDEQRHRHAIEAASMHTKQETVRITARDNLLGMVLGFLALAASLGAAIWSVAIGAPWQVSVAFISLPVMIVAAELVRRKR</sequence>
<name>A0A4R6U5F2_9BURK</name>
<keyword evidence="1" id="KW-0472">Membrane</keyword>
<dbReference type="AlphaFoldDB" id="A0A4R6U5F2"/>
<gene>
    <name evidence="2" type="ORF">DFR43_11461</name>
</gene>
<dbReference type="EMBL" id="SNYL01000014">
    <property type="protein sequence ID" value="TDQ40976.1"/>
    <property type="molecule type" value="Genomic_DNA"/>
</dbReference>
<reference evidence="2 3" key="1">
    <citation type="submission" date="2019-03" db="EMBL/GenBank/DDBJ databases">
        <title>Genomic Encyclopedia of Type Strains, Phase IV (KMG-IV): sequencing the most valuable type-strain genomes for metagenomic binning, comparative biology and taxonomic classification.</title>
        <authorList>
            <person name="Goeker M."/>
        </authorList>
    </citation>
    <scope>NUCLEOTIDE SEQUENCE [LARGE SCALE GENOMIC DNA]</scope>
    <source>
        <strain evidence="2 3">DSM 19605</strain>
    </source>
</reference>
<protein>
    <submittedName>
        <fullName evidence="2">Putative membrane protein DUF2335</fullName>
    </submittedName>
</protein>
<evidence type="ECO:0000256" key="1">
    <source>
        <dbReference type="SAM" id="Phobius"/>
    </source>
</evidence>
<comment type="caution">
    <text evidence="2">The sequence shown here is derived from an EMBL/GenBank/DDBJ whole genome shotgun (WGS) entry which is preliminary data.</text>
</comment>
<evidence type="ECO:0000313" key="3">
    <source>
        <dbReference type="Proteomes" id="UP000295510"/>
    </source>
</evidence>
<feature type="transmembrane region" description="Helical" evidence="1">
    <location>
        <begin position="85"/>
        <end position="106"/>
    </location>
</feature>
<dbReference type="RefSeq" id="WP_281276448.1">
    <property type="nucleotide sequence ID" value="NZ_SNYL01000014.1"/>
</dbReference>